<dbReference type="SUPFAM" id="SSF55073">
    <property type="entry name" value="Nucleotide cyclase"/>
    <property type="match status" value="1"/>
</dbReference>
<dbReference type="SMART" id="SM00267">
    <property type="entry name" value="GGDEF"/>
    <property type="match status" value="1"/>
</dbReference>
<feature type="transmembrane region" description="Helical" evidence="1">
    <location>
        <begin position="73"/>
        <end position="103"/>
    </location>
</feature>
<feature type="transmembrane region" description="Helical" evidence="1">
    <location>
        <begin position="189"/>
        <end position="210"/>
    </location>
</feature>
<dbReference type="PROSITE" id="PS50887">
    <property type="entry name" value="GGDEF"/>
    <property type="match status" value="1"/>
</dbReference>
<protein>
    <submittedName>
        <fullName evidence="3">Diguanylate cyclase with GAF sensor</fullName>
    </submittedName>
</protein>
<dbReference type="Pfam" id="PF13185">
    <property type="entry name" value="GAF_2"/>
    <property type="match status" value="1"/>
</dbReference>
<dbReference type="Gene3D" id="3.30.450.40">
    <property type="match status" value="1"/>
</dbReference>
<evidence type="ECO:0000313" key="4">
    <source>
        <dbReference type="Proteomes" id="UP000276443"/>
    </source>
</evidence>
<dbReference type="InterPro" id="IPR000160">
    <property type="entry name" value="GGDEF_dom"/>
</dbReference>
<dbReference type="Proteomes" id="UP000276443">
    <property type="component" value="Unassembled WGS sequence"/>
</dbReference>
<evidence type="ECO:0000313" key="3">
    <source>
        <dbReference type="EMBL" id="RPF55469.1"/>
    </source>
</evidence>
<name>A0A3N5BF13_9BACI</name>
<feature type="transmembrane region" description="Helical" evidence="1">
    <location>
        <begin position="123"/>
        <end position="146"/>
    </location>
</feature>
<gene>
    <name evidence="3" type="ORF">EDC24_0346</name>
</gene>
<dbReference type="InterPro" id="IPR029787">
    <property type="entry name" value="Nucleotide_cyclase"/>
</dbReference>
<dbReference type="AlphaFoldDB" id="A0A3N5BF13"/>
<keyword evidence="1" id="KW-1133">Transmembrane helix</keyword>
<dbReference type="SMART" id="SM00065">
    <property type="entry name" value="GAF"/>
    <property type="match status" value="1"/>
</dbReference>
<feature type="domain" description="GGDEF" evidence="2">
    <location>
        <begin position="441"/>
        <end position="583"/>
    </location>
</feature>
<dbReference type="PANTHER" id="PTHR45138:SF9">
    <property type="entry name" value="DIGUANYLATE CYCLASE DGCM-RELATED"/>
    <property type="match status" value="1"/>
</dbReference>
<proteinExistence type="predicted"/>
<keyword evidence="1" id="KW-0472">Membrane</keyword>
<dbReference type="InterPro" id="IPR043128">
    <property type="entry name" value="Rev_trsase/Diguanyl_cyclase"/>
</dbReference>
<organism evidence="3 4">
    <name type="scientific">Aquisalibacillus elongatus</name>
    <dbReference type="NCBI Taxonomy" id="485577"/>
    <lineage>
        <taxon>Bacteria</taxon>
        <taxon>Bacillati</taxon>
        <taxon>Bacillota</taxon>
        <taxon>Bacilli</taxon>
        <taxon>Bacillales</taxon>
        <taxon>Bacillaceae</taxon>
        <taxon>Aquisalibacillus</taxon>
    </lineage>
</organism>
<dbReference type="FunFam" id="3.30.70.270:FF:000001">
    <property type="entry name" value="Diguanylate cyclase domain protein"/>
    <property type="match status" value="1"/>
</dbReference>
<evidence type="ECO:0000256" key="1">
    <source>
        <dbReference type="SAM" id="Phobius"/>
    </source>
</evidence>
<feature type="transmembrane region" description="Helical" evidence="1">
    <location>
        <begin position="216"/>
        <end position="235"/>
    </location>
</feature>
<comment type="caution">
    <text evidence="3">The sequence shown here is derived from an EMBL/GenBank/DDBJ whole genome shotgun (WGS) entry which is preliminary data.</text>
</comment>
<keyword evidence="1" id="KW-0812">Transmembrane</keyword>
<dbReference type="EMBL" id="RKRF01000007">
    <property type="protein sequence ID" value="RPF55469.1"/>
    <property type="molecule type" value="Genomic_DNA"/>
</dbReference>
<dbReference type="GO" id="GO:0005886">
    <property type="term" value="C:plasma membrane"/>
    <property type="evidence" value="ECO:0007669"/>
    <property type="project" value="TreeGrafter"/>
</dbReference>
<accession>A0A3N5BF13</accession>
<dbReference type="Pfam" id="PF00990">
    <property type="entry name" value="GGDEF"/>
    <property type="match status" value="1"/>
</dbReference>
<feature type="transmembrane region" description="Helical" evidence="1">
    <location>
        <begin position="48"/>
        <end position="67"/>
    </location>
</feature>
<reference evidence="3 4" key="1">
    <citation type="submission" date="2018-11" db="EMBL/GenBank/DDBJ databases">
        <title>Genomic Encyclopedia of Type Strains, Phase IV (KMG-IV): sequencing the most valuable type-strain genomes for metagenomic binning, comparative biology and taxonomic classification.</title>
        <authorList>
            <person name="Goeker M."/>
        </authorList>
    </citation>
    <scope>NUCLEOTIDE SEQUENCE [LARGE SCALE GENOMIC DNA]</scope>
    <source>
        <strain evidence="3 4">DSM 18090</strain>
    </source>
</reference>
<feature type="transmembrane region" description="Helical" evidence="1">
    <location>
        <begin position="18"/>
        <end position="36"/>
    </location>
</feature>
<dbReference type="GO" id="GO:1902201">
    <property type="term" value="P:negative regulation of bacterial-type flagellum-dependent cell motility"/>
    <property type="evidence" value="ECO:0007669"/>
    <property type="project" value="TreeGrafter"/>
</dbReference>
<feature type="transmembrane region" description="Helical" evidence="1">
    <location>
        <begin position="152"/>
        <end position="177"/>
    </location>
</feature>
<dbReference type="GO" id="GO:0043709">
    <property type="term" value="P:cell adhesion involved in single-species biofilm formation"/>
    <property type="evidence" value="ECO:0007669"/>
    <property type="project" value="TreeGrafter"/>
</dbReference>
<dbReference type="Gene3D" id="3.30.70.270">
    <property type="match status" value="1"/>
</dbReference>
<dbReference type="PANTHER" id="PTHR45138">
    <property type="entry name" value="REGULATORY COMPONENTS OF SENSORY TRANSDUCTION SYSTEM"/>
    <property type="match status" value="1"/>
</dbReference>
<evidence type="ECO:0000259" key="2">
    <source>
        <dbReference type="PROSITE" id="PS50887"/>
    </source>
</evidence>
<sequence length="583" mass="65742">MINLEGNVGVYMAKSKLITIWTVWLIAFPTITIYSYIEFKPVINGNWFDLLAFAIVVSAVAIFPIRVGKITVFFVNGISLAAFLYYGLFVELMLTQISLLALFVKIKLKKDEAHRIPTNSTNLLLTSISAAGVYYLLGGTTGILTFDTVEQVIPVIGYILTSILVNQFGLTIIQSYVNREKFSIFPKSLLIDSGTTLLGFPLGLLLYLMYVEIEAIAVFFVGIPFVLISLVFSYYHNSQRVNKYLHLTSQVGHELSKSLNVKGVLDTFINEVKHLIPATNIYVFDITSDTESMNLIRYMDENGYNLKKDYKMYKGEGFAGKVYEDNRSIMITRKKDLFNLNHNELPAHINSALGVPILRNNKIVGVLTVASDEINAYEKYHLMLLEILANFLSVAIENARHYESAKTKSQRDQLTSLYNYRYFIEYLDSYVNDLTAKGLDETISVIILDLDSFKAINDKYGHESGNEVLAELAKRLVDMFGHYGVIARYGGEEFTILVKNIPHHEVVQLAEDIRHAIASKPFVLYKPINGNYEVQEIHVTASFGVATYPDQCETPQELIRNADRSMYVGAKRDGKNKVASLSV</sequence>
<dbReference type="NCBIfam" id="TIGR00254">
    <property type="entry name" value="GGDEF"/>
    <property type="match status" value="1"/>
</dbReference>
<dbReference type="InterPro" id="IPR003018">
    <property type="entry name" value="GAF"/>
</dbReference>
<keyword evidence="4" id="KW-1185">Reference proteome</keyword>
<dbReference type="GO" id="GO:0052621">
    <property type="term" value="F:diguanylate cyclase activity"/>
    <property type="evidence" value="ECO:0007669"/>
    <property type="project" value="TreeGrafter"/>
</dbReference>
<dbReference type="SUPFAM" id="SSF55781">
    <property type="entry name" value="GAF domain-like"/>
    <property type="match status" value="1"/>
</dbReference>
<dbReference type="InterPro" id="IPR029016">
    <property type="entry name" value="GAF-like_dom_sf"/>
</dbReference>
<dbReference type="CDD" id="cd01949">
    <property type="entry name" value="GGDEF"/>
    <property type="match status" value="1"/>
</dbReference>
<dbReference type="InterPro" id="IPR050469">
    <property type="entry name" value="Diguanylate_Cyclase"/>
</dbReference>